<dbReference type="EMBL" id="FOZS01000001">
    <property type="protein sequence ID" value="SFS43283.1"/>
    <property type="molecule type" value="Genomic_DNA"/>
</dbReference>
<evidence type="ECO:0000313" key="2">
    <source>
        <dbReference type="Proteomes" id="UP000199199"/>
    </source>
</evidence>
<gene>
    <name evidence="1" type="ORF">SAMN04488556_0763</name>
</gene>
<protein>
    <recommendedName>
        <fullName evidence="3">PGF-CTERM protein</fullName>
    </recommendedName>
</protein>
<accession>A0A1I6PSU4</accession>
<dbReference type="AlphaFoldDB" id="A0A1I6PSU4"/>
<name>A0A1I6PSU4_9EURY</name>
<keyword evidence="2" id="KW-1185">Reference proteome</keyword>
<dbReference type="Proteomes" id="UP000199199">
    <property type="component" value="Unassembled WGS sequence"/>
</dbReference>
<dbReference type="InterPro" id="IPR006311">
    <property type="entry name" value="TAT_signal"/>
</dbReference>
<dbReference type="PROSITE" id="PS51318">
    <property type="entry name" value="TAT"/>
    <property type="match status" value="1"/>
</dbReference>
<organism evidence="1 2">
    <name type="scientific">Halostagnicola kamekurae</name>
    <dbReference type="NCBI Taxonomy" id="619731"/>
    <lineage>
        <taxon>Archaea</taxon>
        <taxon>Methanobacteriati</taxon>
        <taxon>Methanobacteriota</taxon>
        <taxon>Stenosarchaea group</taxon>
        <taxon>Halobacteria</taxon>
        <taxon>Halobacteriales</taxon>
        <taxon>Natrialbaceae</taxon>
        <taxon>Halostagnicola</taxon>
    </lineage>
</organism>
<proteinExistence type="predicted"/>
<reference evidence="2" key="1">
    <citation type="submission" date="2016-10" db="EMBL/GenBank/DDBJ databases">
        <authorList>
            <person name="Varghese N."/>
            <person name="Submissions S."/>
        </authorList>
    </citation>
    <scope>NUCLEOTIDE SEQUENCE [LARGE SCALE GENOMIC DNA]</scope>
    <source>
        <strain evidence="2">DSM 22427</strain>
    </source>
</reference>
<evidence type="ECO:0000313" key="1">
    <source>
        <dbReference type="EMBL" id="SFS43283.1"/>
    </source>
</evidence>
<evidence type="ECO:0008006" key="3">
    <source>
        <dbReference type="Google" id="ProtNLM"/>
    </source>
</evidence>
<sequence length="397" mass="40144">MVPSELETVMSRRTAIALAVVVTTAMLTAAAVGGAAGASTQETTQSSDAEGEAYAGTHVAFETSNTAVTNYSVGGETVFENVSVTSQSDHESEMGIGSSTGLSAVTNVSGLGLELSAQTDTRVEIASEGSATMSAHDTERGILTVDAGGESQYVEVALAEESNATAESDGEAVVVESESRTGAFVVAGDGEVSVNDEGDVTADLGGDSTLVFRSYDDGERDEAAKTQERLIANGTATAEVYADEQDGERVADVATYGEDIAVETQAESEQRLEMTAERAQSEGTVIIASVSDAAVAGAESADDLEVTVDGEAAAEASSYSELEGAIGGDQSRYMVTQSGEADASADVLIAVNHFSERDVAVQSASADGGALGDTVPGFGVGVSVVTLLSAAAARVHG</sequence>